<dbReference type="PROSITE" id="PS51125">
    <property type="entry name" value="NHL"/>
    <property type="match status" value="1"/>
</dbReference>
<dbReference type="Gene3D" id="2.120.10.30">
    <property type="entry name" value="TolB, C-terminal domain"/>
    <property type="match status" value="1"/>
</dbReference>
<dbReference type="CDD" id="cd05819">
    <property type="entry name" value="NHL"/>
    <property type="match status" value="1"/>
</dbReference>
<dbReference type="Pfam" id="PF01436">
    <property type="entry name" value="NHL"/>
    <property type="match status" value="1"/>
</dbReference>
<keyword evidence="1" id="KW-0677">Repeat</keyword>
<dbReference type="Proteomes" id="UP000663874">
    <property type="component" value="Unassembled WGS sequence"/>
</dbReference>
<feature type="repeat" description="NHL" evidence="2">
    <location>
        <begin position="61"/>
        <end position="100"/>
    </location>
</feature>
<evidence type="ECO:0000313" key="5">
    <source>
        <dbReference type="EMBL" id="CAF3974392.1"/>
    </source>
</evidence>
<name>A0A815E9W2_9BILA</name>
<dbReference type="AlphaFoldDB" id="A0A815E9W2"/>
<dbReference type="Gene3D" id="2.40.10.500">
    <property type="match status" value="1"/>
</dbReference>
<dbReference type="SUPFAM" id="SSF101898">
    <property type="entry name" value="NHL repeat"/>
    <property type="match status" value="1"/>
</dbReference>
<protein>
    <recommendedName>
        <fullName evidence="8">NHL repeat-containing protein</fullName>
    </recommendedName>
</protein>
<dbReference type="Proteomes" id="UP000663836">
    <property type="component" value="Unassembled WGS sequence"/>
</dbReference>
<evidence type="ECO:0000313" key="4">
    <source>
        <dbReference type="EMBL" id="CAF3868410.1"/>
    </source>
</evidence>
<evidence type="ECO:0000256" key="1">
    <source>
        <dbReference type="ARBA" id="ARBA00022737"/>
    </source>
</evidence>
<dbReference type="EMBL" id="CAJOAX010006235">
    <property type="protein sequence ID" value="CAF3974392.1"/>
    <property type="molecule type" value="Genomic_DNA"/>
</dbReference>
<dbReference type="EMBL" id="CAJOBD010010858">
    <property type="protein sequence ID" value="CAF4159034.1"/>
    <property type="molecule type" value="Genomic_DNA"/>
</dbReference>
<dbReference type="Proteomes" id="UP000663823">
    <property type="component" value="Unassembled WGS sequence"/>
</dbReference>
<dbReference type="PANTHER" id="PTHR24104">
    <property type="entry name" value="E3 UBIQUITIN-PROTEIN LIGASE NHLRC1-RELATED"/>
    <property type="match status" value="1"/>
</dbReference>
<dbReference type="PANTHER" id="PTHR24104:SF25">
    <property type="entry name" value="PROTEIN LIN-41"/>
    <property type="match status" value="1"/>
</dbReference>
<dbReference type="EMBL" id="CAJOBE010003228">
    <property type="protein sequence ID" value="CAF3868410.1"/>
    <property type="molecule type" value="Genomic_DNA"/>
</dbReference>
<gene>
    <name evidence="4" type="ORF">FNK824_LOCUS18868</name>
    <name evidence="6" type="ORF">JBS370_LOCUS34394</name>
    <name evidence="5" type="ORF">OTI717_LOCUS27607</name>
    <name evidence="3" type="ORF">SEV965_LOCUS26847</name>
</gene>
<evidence type="ECO:0000313" key="7">
    <source>
        <dbReference type="Proteomes" id="UP000663889"/>
    </source>
</evidence>
<sequence length="282" mass="29620">MAGIMGVSGSSPDTSAIGFCYYIFVDSNENLYVSDDGNHRVIRYLSNSSSGMAGVVVAGDGTRGTSASQLSAPQGVFVNEAGTLYIVDSLNHRIQKWNNGASSGVTVAGTRVSGNSLSELSYPTGIVVDSNGYMYIVDYGNNRILRWPPNSNSGECIGACTGVSGNGMDTLNYASALAFDSYGSLFVSDGSNNRVQKFQILSGFDETSTTAMTTTAITTTAITTTAMTTTAITATDHTTSLEASSKSSGTHSSTIPISIALLLWVLNDWNLSNFVLRLPVIQ</sequence>
<dbReference type="Proteomes" id="UP000663889">
    <property type="component" value="Unassembled WGS sequence"/>
</dbReference>
<proteinExistence type="predicted"/>
<dbReference type="InterPro" id="IPR011042">
    <property type="entry name" value="6-blade_b-propeller_TolB-like"/>
</dbReference>
<reference evidence="3" key="1">
    <citation type="submission" date="2021-02" db="EMBL/GenBank/DDBJ databases">
        <authorList>
            <person name="Nowell W R."/>
        </authorList>
    </citation>
    <scope>NUCLEOTIDE SEQUENCE</scope>
</reference>
<evidence type="ECO:0000256" key="2">
    <source>
        <dbReference type="PROSITE-ProRule" id="PRU00504"/>
    </source>
</evidence>
<evidence type="ECO:0000313" key="3">
    <source>
        <dbReference type="EMBL" id="CAF1312082.1"/>
    </source>
</evidence>
<dbReference type="InterPro" id="IPR001258">
    <property type="entry name" value="NHL_repeat"/>
</dbReference>
<organism evidence="3 7">
    <name type="scientific">Rotaria sordida</name>
    <dbReference type="NCBI Taxonomy" id="392033"/>
    <lineage>
        <taxon>Eukaryota</taxon>
        <taxon>Metazoa</taxon>
        <taxon>Spiralia</taxon>
        <taxon>Gnathifera</taxon>
        <taxon>Rotifera</taxon>
        <taxon>Eurotatoria</taxon>
        <taxon>Bdelloidea</taxon>
        <taxon>Philodinida</taxon>
        <taxon>Philodinidae</taxon>
        <taxon>Rotaria</taxon>
    </lineage>
</organism>
<accession>A0A815E9W2</accession>
<dbReference type="InterPro" id="IPR050952">
    <property type="entry name" value="TRIM-NHL_E3_ligases"/>
</dbReference>
<dbReference type="EMBL" id="CAJNOU010002334">
    <property type="protein sequence ID" value="CAF1312082.1"/>
    <property type="molecule type" value="Genomic_DNA"/>
</dbReference>
<comment type="caution">
    <text evidence="3">The sequence shown here is derived from an EMBL/GenBank/DDBJ whole genome shotgun (WGS) entry which is preliminary data.</text>
</comment>
<evidence type="ECO:0000313" key="6">
    <source>
        <dbReference type="EMBL" id="CAF4159034.1"/>
    </source>
</evidence>
<dbReference type="GO" id="GO:0008270">
    <property type="term" value="F:zinc ion binding"/>
    <property type="evidence" value="ECO:0007669"/>
    <property type="project" value="UniProtKB-KW"/>
</dbReference>
<evidence type="ECO:0008006" key="8">
    <source>
        <dbReference type="Google" id="ProtNLM"/>
    </source>
</evidence>